<keyword evidence="1" id="KW-0812">Transmembrane</keyword>
<protein>
    <submittedName>
        <fullName evidence="2">EpsG family</fullName>
    </submittedName>
</protein>
<reference evidence="3" key="1">
    <citation type="submission" date="2018-02" db="EMBL/GenBank/DDBJ databases">
        <authorList>
            <person name="Hornung B."/>
        </authorList>
    </citation>
    <scope>NUCLEOTIDE SEQUENCE [LARGE SCALE GENOMIC DNA]</scope>
</reference>
<organism evidence="2 3">
    <name type="scientific">Propionibacterium ruminifibrarum</name>
    <dbReference type="NCBI Taxonomy" id="1962131"/>
    <lineage>
        <taxon>Bacteria</taxon>
        <taxon>Bacillati</taxon>
        <taxon>Actinomycetota</taxon>
        <taxon>Actinomycetes</taxon>
        <taxon>Propionibacteriales</taxon>
        <taxon>Propionibacteriaceae</taxon>
        <taxon>Propionibacterium</taxon>
    </lineage>
</organism>
<evidence type="ECO:0000313" key="2">
    <source>
        <dbReference type="EMBL" id="SPF68201.1"/>
    </source>
</evidence>
<feature type="transmembrane region" description="Helical" evidence="1">
    <location>
        <begin position="260"/>
        <end position="276"/>
    </location>
</feature>
<keyword evidence="1" id="KW-0472">Membrane</keyword>
<name>A0A375I250_9ACTN</name>
<evidence type="ECO:0000256" key="1">
    <source>
        <dbReference type="SAM" id="Phobius"/>
    </source>
</evidence>
<feature type="transmembrane region" description="Helical" evidence="1">
    <location>
        <begin position="310"/>
        <end position="326"/>
    </location>
</feature>
<feature type="transmembrane region" description="Helical" evidence="1">
    <location>
        <begin position="333"/>
        <end position="351"/>
    </location>
</feature>
<feature type="transmembrane region" description="Helical" evidence="1">
    <location>
        <begin position="178"/>
        <end position="203"/>
    </location>
</feature>
<sequence>MTAYLLTVVAVVVLQLLRAAEAPAESGGEDGWPHRATAAQRGIDVACVAVLAAAPALRAWSIGTDTRMYVSMYNGAVDPASWRNSSGQSVVELGYTLWEFALKSLGLSARWFLAATAVVTNGLQYGAIRMIAPKMLPAISAYALSGLYLFQFNGMRQALAIAVFMFGMALILRGRRSGWAVLVVAVLIHRSAIIAVLAFALSRRPRSRTTFSTRLVLLCGGTVLALLLASAATSSFLTHLLGDKYGAYLGKDLGSGRGRLAHLVLMLAVIWFLHSTPIPGPLQCVSRFYSLGLGFQVVGLQLSVLDRGTLYFTAALPLLVPALVSHGSRARHLVLWVGIVTYYFVNLTQYGDLLPYAWSVP</sequence>
<proteinExistence type="predicted"/>
<dbReference type="InterPro" id="IPR049458">
    <property type="entry name" value="EpsG-like"/>
</dbReference>
<evidence type="ECO:0000313" key="3">
    <source>
        <dbReference type="Proteomes" id="UP000265962"/>
    </source>
</evidence>
<feature type="transmembrane region" description="Helical" evidence="1">
    <location>
        <begin position="153"/>
        <end position="172"/>
    </location>
</feature>
<dbReference type="RefSeq" id="WP_119715388.1">
    <property type="nucleotide sequence ID" value="NZ_OMOH01000004.1"/>
</dbReference>
<keyword evidence="3" id="KW-1185">Reference proteome</keyword>
<dbReference type="OrthoDB" id="3251879at2"/>
<accession>A0A375I250</accession>
<feature type="transmembrane region" description="Helical" evidence="1">
    <location>
        <begin position="215"/>
        <end position="240"/>
    </location>
</feature>
<feature type="transmembrane region" description="Helical" evidence="1">
    <location>
        <begin position="111"/>
        <end position="132"/>
    </location>
</feature>
<dbReference type="Proteomes" id="UP000265962">
    <property type="component" value="Unassembled WGS sequence"/>
</dbReference>
<dbReference type="EMBL" id="OMOH01000004">
    <property type="protein sequence ID" value="SPF68201.1"/>
    <property type="molecule type" value="Genomic_DNA"/>
</dbReference>
<dbReference type="AlphaFoldDB" id="A0A375I250"/>
<keyword evidence="1" id="KW-1133">Transmembrane helix</keyword>
<dbReference type="Pfam" id="PF14897">
    <property type="entry name" value="EpsG"/>
    <property type="match status" value="1"/>
</dbReference>
<gene>
    <name evidence="2" type="ORF">PROPJV5_1144</name>
</gene>